<protein>
    <submittedName>
        <fullName evidence="1">Uncharacterized protein</fullName>
    </submittedName>
</protein>
<dbReference type="EMBL" id="CP042274">
    <property type="protein sequence ID" value="QDY93925.1"/>
    <property type="molecule type" value="Genomic_DNA"/>
</dbReference>
<dbReference type="AlphaFoldDB" id="A0AAP9E356"/>
<accession>A0AAP9E356</accession>
<reference evidence="1 2" key="1">
    <citation type="journal article" date="2017" name="Genome Announc.">
        <title>Draft Genome Sequence of Agrobacterium tumefaciens Biovar 1 Strain 186, Isolated from Walnut.</title>
        <authorList>
            <person name="Poret-Peterson A.T."/>
            <person name="Bhatnagar S."/>
            <person name="McClean A.E."/>
            <person name="Kluepfel D.A."/>
        </authorList>
    </citation>
    <scope>NUCLEOTIDE SEQUENCE [LARGE SCALE GENOMIC DNA]</scope>
    <source>
        <strain evidence="1 2">186</strain>
    </source>
</reference>
<dbReference type="Proteomes" id="UP000222296">
    <property type="component" value="Chromosome Circular"/>
</dbReference>
<proteinExistence type="predicted"/>
<evidence type="ECO:0000313" key="1">
    <source>
        <dbReference type="EMBL" id="QDY93925.1"/>
    </source>
</evidence>
<gene>
    <name evidence="1" type="ORF">CG010_007150</name>
</gene>
<organism evidence="1 2">
    <name type="scientific">Agrobacterium tumefaciens</name>
    <dbReference type="NCBI Taxonomy" id="358"/>
    <lineage>
        <taxon>Bacteria</taxon>
        <taxon>Pseudomonadati</taxon>
        <taxon>Pseudomonadota</taxon>
        <taxon>Alphaproteobacteria</taxon>
        <taxon>Hyphomicrobiales</taxon>
        <taxon>Rhizobiaceae</taxon>
        <taxon>Rhizobium/Agrobacterium group</taxon>
        <taxon>Agrobacterium</taxon>
        <taxon>Agrobacterium tumefaciens complex</taxon>
    </lineage>
</organism>
<evidence type="ECO:0000313" key="2">
    <source>
        <dbReference type="Proteomes" id="UP000222296"/>
    </source>
</evidence>
<dbReference type="InterPro" id="IPR045677">
    <property type="entry name" value="DUF6197"/>
</dbReference>
<dbReference type="RefSeq" id="WP_099085301.1">
    <property type="nucleotide sequence ID" value="NZ_CP042274.1"/>
</dbReference>
<name>A0AAP9E356_AGRTU</name>
<sequence>MNTVQILKEARALIADEKHWTQDSFARNSAGETVEPANEGAVCFCAIGALAKAACLAPELDLPAENFIQDEACMLGWINVPEFNDNHTHADVLALFDRAIARAESEAAR</sequence>
<dbReference type="Pfam" id="PF19698">
    <property type="entry name" value="DUF6197"/>
    <property type="match status" value="1"/>
</dbReference>